<dbReference type="InterPro" id="IPR036280">
    <property type="entry name" value="Multihaem_cyt_sf"/>
</dbReference>
<dbReference type="InterPro" id="IPR038266">
    <property type="entry name" value="NapC/NirT_cytc_sf"/>
</dbReference>
<dbReference type="Proteomes" id="UP001162891">
    <property type="component" value="Chromosome"/>
</dbReference>
<dbReference type="SUPFAM" id="SSF48695">
    <property type="entry name" value="Multiheme cytochromes"/>
    <property type="match status" value="1"/>
</dbReference>
<evidence type="ECO:0000256" key="2">
    <source>
        <dbReference type="ARBA" id="ARBA00022617"/>
    </source>
</evidence>
<reference evidence="8" key="1">
    <citation type="journal article" date="2022" name="Int. J. Syst. Evol. Microbiol.">
        <title>Anaeromyxobacter oryzae sp. nov., Anaeromyxobacter diazotrophicus sp. nov. and Anaeromyxobacter paludicola sp. nov., isolated from paddy soils.</title>
        <authorList>
            <person name="Itoh H."/>
            <person name="Xu Z."/>
            <person name="Mise K."/>
            <person name="Masuda Y."/>
            <person name="Ushijima N."/>
            <person name="Hayakawa C."/>
            <person name="Shiratori Y."/>
            <person name="Senoo K."/>
        </authorList>
    </citation>
    <scope>NUCLEOTIDE SEQUENCE [LARGE SCALE GENOMIC DNA]</scope>
    <source>
        <strain evidence="8">Red232</strain>
    </source>
</reference>
<sequence>MRRPWSRNAKTLAGGLAGLAVFALVMGALRFKRYVDEDPRLCATCHRASPEFALWMGGSHRAVSCQKCHHSTPEQGLAMLRSFLAGKKPKGKHADVEVGACASCHFSHDPRWPQVGGSRGHRIHVEEKKIACVRCHAASMHGFEPVASKCQECHPGHSVGVEKMAGLHCFACHEFLTDEPGLRPTRRDCMRCHTAQGIHAPMSGSEAKMECATCHKPHRPKGQTLAACGECHTKEAMAKGGLHAKAVHGRCLDCHRPHVWTADATGCARCHAQASAHAGGKDCLACHSFQGAPLPRLYPP</sequence>
<dbReference type="Gene3D" id="1.10.3820.10">
    <property type="entry name" value="Di-heme elbow motif domain"/>
    <property type="match status" value="1"/>
</dbReference>
<dbReference type="CDD" id="cd08168">
    <property type="entry name" value="Cytochrom_C3"/>
    <property type="match status" value="1"/>
</dbReference>
<evidence type="ECO:0000256" key="4">
    <source>
        <dbReference type="ARBA" id="ARBA00022729"/>
    </source>
</evidence>
<dbReference type="InterPro" id="IPR051829">
    <property type="entry name" value="Multiheme_Cytochr_ET"/>
</dbReference>
<evidence type="ECO:0000256" key="5">
    <source>
        <dbReference type="ARBA" id="ARBA00022982"/>
    </source>
</evidence>
<evidence type="ECO:0000256" key="6">
    <source>
        <dbReference type="ARBA" id="ARBA00023004"/>
    </source>
</evidence>
<organism evidence="7 8">
    <name type="scientific">Anaeromyxobacter oryzae</name>
    <dbReference type="NCBI Taxonomy" id="2918170"/>
    <lineage>
        <taxon>Bacteria</taxon>
        <taxon>Pseudomonadati</taxon>
        <taxon>Myxococcota</taxon>
        <taxon>Myxococcia</taxon>
        <taxon>Myxococcales</taxon>
        <taxon>Cystobacterineae</taxon>
        <taxon>Anaeromyxobacteraceae</taxon>
        <taxon>Anaeromyxobacter</taxon>
    </lineage>
</organism>
<evidence type="ECO:0000313" key="7">
    <source>
        <dbReference type="EMBL" id="BDG03636.1"/>
    </source>
</evidence>
<keyword evidence="6" id="KW-0408">Iron</keyword>
<dbReference type="PANTHER" id="PTHR35038">
    <property type="entry name" value="DISSIMILATORY SULFITE REDUCTASE SIRA"/>
    <property type="match status" value="1"/>
</dbReference>
<accession>A0ABN6MRQ4</accession>
<name>A0ABN6MRQ4_9BACT</name>
<evidence type="ECO:0000256" key="3">
    <source>
        <dbReference type="ARBA" id="ARBA00022723"/>
    </source>
</evidence>
<evidence type="ECO:0000313" key="8">
    <source>
        <dbReference type="Proteomes" id="UP001162891"/>
    </source>
</evidence>
<dbReference type="EMBL" id="AP025591">
    <property type="protein sequence ID" value="BDG03636.1"/>
    <property type="molecule type" value="Genomic_DNA"/>
</dbReference>
<keyword evidence="8" id="KW-1185">Reference proteome</keyword>
<keyword evidence="3" id="KW-0479">Metal-binding</keyword>
<evidence type="ECO:0008006" key="9">
    <source>
        <dbReference type="Google" id="ProtNLM"/>
    </source>
</evidence>
<dbReference type="PANTHER" id="PTHR35038:SF10">
    <property type="entry name" value="HIGH-MOLECULAR-WEIGHT CYTOCHROME C"/>
    <property type="match status" value="1"/>
</dbReference>
<dbReference type="RefSeq" id="WP_248361807.1">
    <property type="nucleotide sequence ID" value="NZ_AP025591.1"/>
</dbReference>
<keyword evidence="2" id="KW-0349">Heme</keyword>
<dbReference type="Gene3D" id="3.90.10.10">
    <property type="entry name" value="Cytochrome C3"/>
    <property type="match status" value="2"/>
</dbReference>
<evidence type="ECO:0000256" key="1">
    <source>
        <dbReference type="ARBA" id="ARBA00022448"/>
    </source>
</evidence>
<proteinExistence type="predicted"/>
<keyword evidence="1" id="KW-0813">Transport</keyword>
<keyword evidence="5" id="KW-0249">Electron transport</keyword>
<keyword evidence="4" id="KW-0732">Signal</keyword>
<gene>
    <name evidence="7" type="ORF">AMOR_26320</name>
</gene>
<protein>
    <recommendedName>
        <fullName evidence="9">Tetrahaem cytochrome domain-containing protein</fullName>
    </recommendedName>
</protein>